<name>A0ABU1K713_9FLAO</name>
<evidence type="ECO:0000313" key="2">
    <source>
        <dbReference type="Proteomes" id="UP001257659"/>
    </source>
</evidence>
<keyword evidence="2" id="KW-1185">Reference proteome</keyword>
<gene>
    <name evidence="1" type="ORF">GGR31_001748</name>
</gene>
<comment type="caution">
    <text evidence="1">The sequence shown here is derived from an EMBL/GenBank/DDBJ whole genome shotgun (WGS) entry which is preliminary data.</text>
</comment>
<evidence type="ECO:0000313" key="1">
    <source>
        <dbReference type="EMBL" id="MDR6301101.1"/>
    </source>
</evidence>
<dbReference type="RefSeq" id="WP_309728151.1">
    <property type="nucleotide sequence ID" value="NZ_JAVDQA010000004.1"/>
</dbReference>
<dbReference type="Pfam" id="PF11199">
    <property type="entry name" value="DUF2891"/>
    <property type="match status" value="1"/>
</dbReference>
<accession>A0ABU1K713</accession>
<dbReference type="PROSITE" id="PS51257">
    <property type="entry name" value="PROKAR_LIPOPROTEIN"/>
    <property type="match status" value="1"/>
</dbReference>
<sequence length="384" mass="44374">MKKIIFTLAIIGLVSCKNNESKELEKTTGDVPKQDTSIVDKISEKVMDVEPVILTKEEANKLVELPLSCINNQFPNKLGQTLTSEEELKSPKELHPAFYGCFDWHSAVHAHWSLVSLLKQFPNLDKAEEIKKALKESLSAKNIQQEVNYFQKEHNNTFERTYGWAWLLKLAQEIHTWETPLGKELDKNLQALTNVIVKNYTDFLPKLNYPIRVGEHENTAFGLTFAYDYATATENQKLIDLISKRAKDFYLDDDNCPISWEPGGFDFLSPCLEEIDIMQRILSETTFKMWLKDFMPQLTNPDFNLEVAEVSDRKDGKLVHLDGLNYSRAWVFYNLANKYEDFKHLQKLGDKHVSYSFPSLVNDSYEGGHWLGTFALYSLQQRKK</sequence>
<dbReference type="InterPro" id="IPR021365">
    <property type="entry name" value="DUF2891"/>
</dbReference>
<dbReference type="Proteomes" id="UP001257659">
    <property type="component" value="Unassembled WGS sequence"/>
</dbReference>
<organism evidence="1 2">
    <name type="scientific">Mesonia maritima</name>
    <dbReference type="NCBI Taxonomy" id="1793873"/>
    <lineage>
        <taxon>Bacteria</taxon>
        <taxon>Pseudomonadati</taxon>
        <taxon>Bacteroidota</taxon>
        <taxon>Flavobacteriia</taxon>
        <taxon>Flavobacteriales</taxon>
        <taxon>Flavobacteriaceae</taxon>
        <taxon>Mesonia</taxon>
    </lineage>
</organism>
<evidence type="ECO:0008006" key="3">
    <source>
        <dbReference type="Google" id="ProtNLM"/>
    </source>
</evidence>
<dbReference type="EMBL" id="JAVDQA010000004">
    <property type="protein sequence ID" value="MDR6301101.1"/>
    <property type="molecule type" value="Genomic_DNA"/>
</dbReference>
<proteinExistence type="predicted"/>
<protein>
    <recommendedName>
        <fullName evidence="3">DUF2891 domain-containing protein</fullName>
    </recommendedName>
</protein>
<reference evidence="1 2" key="1">
    <citation type="submission" date="2023-07" db="EMBL/GenBank/DDBJ databases">
        <title>Genomic Encyclopedia of Type Strains, Phase IV (KMG-IV): sequencing the most valuable type-strain genomes for metagenomic binning, comparative biology and taxonomic classification.</title>
        <authorList>
            <person name="Goeker M."/>
        </authorList>
    </citation>
    <scope>NUCLEOTIDE SEQUENCE [LARGE SCALE GENOMIC DNA]</scope>
    <source>
        <strain evidence="1 2">DSM 102814</strain>
    </source>
</reference>